<evidence type="ECO:0000256" key="9">
    <source>
        <dbReference type="ARBA" id="ARBA00023180"/>
    </source>
</evidence>
<accession>A0A6J0UW56</accession>
<dbReference type="Gene3D" id="2.40.128.20">
    <property type="match status" value="1"/>
</dbReference>
<comment type="similarity">
    <text evidence="2 11">Belongs to the calycin superfamily. Lipocalin family.</text>
</comment>
<dbReference type="GO" id="GO:0005737">
    <property type="term" value="C:cytoplasm"/>
    <property type="evidence" value="ECO:0007669"/>
    <property type="project" value="TreeGrafter"/>
</dbReference>
<dbReference type="PRINTS" id="PR02058">
    <property type="entry name" value="APODVERTBRTE"/>
</dbReference>
<dbReference type="CTD" id="347"/>
<dbReference type="Pfam" id="PF08212">
    <property type="entry name" value="Lipocalin_2"/>
    <property type="match status" value="1"/>
</dbReference>
<protein>
    <recommendedName>
        <fullName evidence="3">Apolipoprotein D</fullName>
    </recommendedName>
</protein>
<dbReference type="KEGG" id="pvt:110087092"/>
<dbReference type="PRINTS" id="PR00179">
    <property type="entry name" value="LIPOCALIN"/>
</dbReference>
<sequence>MPGSLMLWTSLLGILGVAQGQSFHAGQCPDPPVQQPFHIHKYLGKWYEIEKLPSTFEKGHCIQANYSMKADGRIRVVNQELRMDGSINHIEGEAFGADHNEPAKLHVKFNWMMPAAPYWVLSTDYKDYALVYSCTPFLWMFHADYAWILSRTPELHPETVDRLKAVLQSYNIDTTLMRPTEQKNCPPDM</sequence>
<keyword evidence="8" id="KW-1015">Disulfide bond</keyword>
<dbReference type="FunFam" id="2.40.128.20:FF:000003">
    <property type="entry name" value="Apolipoprotein D"/>
    <property type="match status" value="1"/>
</dbReference>
<evidence type="ECO:0000313" key="13">
    <source>
        <dbReference type="Proteomes" id="UP001652642"/>
    </source>
</evidence>
<evidence type="ECO:0000256" key="11">
    <source>
        <dbReference type="PIRNR" id="PIRNR036893"/>
    </source>
</evidence>
<evidence type="ECO:0000256" key="2">
    <source>
        <dbReference type="ARBA" id="ARBA00006889"/>
    </source>
</evidence>
<organism evidence="13 14">
    <name type="scientific">Pogona vitticeps</name>
    <name type="common">central bearded dragon</name>
    <dbReference type="NCBI Taxonomy" id="103695"/>
    <lineage>
        <taxon>Eukaryota</taxon>
        <taxon>Metazoa</taxon>
        <taxon>Chordata</taxon>
        <taxon>Craniata</taxon>
        <taxon>Vertebrata</taxon>
        <taxon>Euteleostomi</taxon>
        <taxon>Lepidosauria</taxon>
        <taxon>Squamata</taxon>
        <taxon>Bifurcata</taxon>
        <taxon>Unidentata</taxon>
        <taxon>Episquamata</taxon>
        <taxon>Toxicofera</taxon>
        <taxon>Iguania</taxon>
        <taxon>Acrodonta</taxon>
        <taxon>Agamidae</taxon>
        <taxon>Amphibolurinae</taxon>
        <taxon>Pogona</taxon>
    </lineage>
</organism>
<feature type="signal peptide" evidence="11">
    <location>
        <begin position="1"/>
        <end position="20"/>
    </location>
</feature>
<evidence type="ECO:0000256" key="8">
    <source>
        <dbReference type="ARBA" id="ARBA00023157"/>
    </source>
</evidence>
<reference evidence="14" key="1">
    <citation type="submission" date="2025-08" db="UniProtKB">
        <authorList>
            <consortium name="RefSeq"/>
        </authorList>
    </citation>
    <scope>IDENTIFICATION</scope>
</reference>
<evidence type="ECO:0000256" key="1">
    <source>
        <dbReference type="ARBA" id="ARBA00004613"/>
    </source>
</evidence>
<dbReference type="InterPro" id="IPR002969">
    <property type="entry name" value="ApolipopD"/>
</dbReference>
<dbReference type="PANTHER" id="PTHR10612">
    <property type="entry name" value="APOLIPOPROTEIN D"/>
    <property type="match status" value="1"/>
</dbReference>
<dbReference type="GO" id="GO:0006869">
    <property type="term" value="P:lipid transport"/>
    <property type="evidence" value="ECO:0007669"/>
    <property type="project" value="InterPro"/>
</dbReference>
<dbReference type="RefSeq" id="XP_020664182.1">
    <property type="nucleotide sequence ID" value="XM_020808523.2"/>
</dbReference>
<dbReference type="GeneID" id="110087092"/>
<dbReference type="InterPro" id="IPR022271">
    <property type="entry name" value="Lipocalin_ApoD"/>
</dbReference>
<evidence type="ECO:0000256" key="6">
    <source>
        <dbReference type="ARBA" id="ARBA00022729"/>
    </source>
</evidence>
<feature type="chain" id="PRO_5044536061" description="Apolipoprotein D" evidence="11">
    <location>
        <begin position="21"/>
        <end position="189"/>
    </location>
</feature>
<dbReference type="AlphaFoldDB" id="A0A6J0UW56"/>
<dbReference type="CDD" id="cd19437">
    <property type="entry name" value="lipocalin_apoD-like"/>
    <property type="match status" value="1"/>
</dbReference>
<name>A0A6J0UW56_9SAUR</name>
<evidence type="ECO:0000256" key="5">
    <source>
        <dbReference type="ARBA" id="ARBA00022525"/>
    </source>
</evidence>
<dbReference type="OrthoDB" id="565904at2759"/>
<dbReference type="GO" id="GO:0005576">
    <property type="term" value="C:extracellular region"/>
    <property type="evidence" value="ECO:0007669"/>
    <property type="project" value="UniProtKB-SubCell"/>
</dbReference>
<keyword evidence="7" id="KW-0446">Lipid-binding</keyword>
<evidence type="ECO:0000256" key="10">
    <source>
        <dbReference type="ARBA" id="ARBA00023283"/>
    </source>
</evidence>
<dbReference type="PIRSF" id="PIRSF036893">
    <property type="entry name" value="Lipocalin_ApoD"/>
    <property type="match status" value="1"/>
</dbReference>
<keyword evidence="5" id="KW-0964">Secreted</keyword>
<keyword evidence="10" id="KW-0873">Pyrrolidone carboxylic acid</keyword>
<dbReference type="InterPro" id="IPR000566">
    <property type="entry name" value="Lipocln_cytosolic_FA-bd_dom"/>
</dbReference>
<dbReference type="Proteomes" id="UP001652642">
    <property type="component" value="Chromosome 3"/>
</dbReference>
<dbReference type="GO" id="GO:0042246">
    <property type="term" value="P:tissue regeneration"/>
    <property type="evidence" value="ECO:0007669"/>
    <property type="project" value="InterPro"/>
</dbReference>
<comment type="subcellular location">
    <subcellularLocation>
        <location evidence="1">Secreted</location>
    </subcellularLocation>
</comment>
<evidence type="ECO:0000256" key="4">
    <source>
        <dbReference type="ARBA" id="ARBA00022448"/>
    </source>
</evidence>
<dbReference type="InterPro" id="IPR026222">
    <property type="entry name" value="ApoD_vertbrte"/>
</dbReference>
<keyword evidence="6 11" id="KW-0732">Signal</keyword>
<dbReference type="GO" id="GO:0007420">
    <property type="term" value="P:brain development"/>
    <property type="evidence" value="ECO:0007669"/>
    <property type="project" value="InterPro"/>
</dbReference>
<dbReference type="GO" id="GO:0000302">
    <property type="term" value="P:response to reactive oxygen species"/>
    <property type="evidence" value="ECO:0007669"/>
    <property type="project" value="TreeGrafter"/>
</dbReference>
<evidence type="ECO:0000256" key="3">
    <source>
        <dbReference type="ARBA" id="ARBA00019890"/>
    </source>
</evidence>
<dbReference type="PANTHER" id="PTHR10612:SF34">
    <property type="entry name" value="APOLIPOPROTEIN D"/>
    <property type="match status" value="1"/>
</dbReference>
<keyword evidence="9" id="KW-0325">Glycoprotein</keyword>
<evidence type="ECO:0000259" key="12">
    <source>
        <dbReference type="Pfam" id="PF08212"/>
    </source>
</evidence>
<keyword evidence="13" id="KW-1185">Reference proteome</keyword>
<feature type="domain" description="Lipocalin/cytosolic fatty-acid binding" evidence="12">
    <location>
        <begin position="39"/>
        <end position="181"/>
    </location>
</feature>
<proteinExistence type="inferred from homology"/>
<gene>
    <name evidence="14" type="primary">APOD</name>
</gene>
<keyword evidence="4" id="KW-0813">Transport</keyword>
<dbReference type="GO" id="GO:0006629">
    <property type="term" value="P:lipid metabolic process"/>
    <property type="evidence" value="ECO:0007669"/>
    <property type="project" value="TreeGrafter"/>
</dbReference>
<evidence type="ECO:0000256" key="7">
    <source>
        <dbReference type="ARBA" id="ARBA00023121"/>
    </source>
</evidence>
<dbReference type="GO" id="GO:0015485">
    <property type="term" value="F:cholesterol binding"/>
    <property type="evidence" value="ECO:0007669"/>
    <property type="project" value="TreeGrafter"/>
</dbReference>
<evidence type="ECO:0000313" key="14">
    <source>
        <dbReference type="RefSeq" id="XP_020664182.1"/>
    </source>
</evidence>
<dbReference type="SUPFAM" id="SSF50814">
    <property type="entry name" value="Lipocalins"/>
    <property type="match status" value="1"/>
</dbReference>
<dbReference type="InterPro" id="IPR012674">
    <property type="entry name" value="Calycin"/>
</dbReference>
<dbReference type="PRINTS" id="PR01219">
    <property type="entry name" value="APOLIPOPROTD"/>
</dbReference>